<dbReference type="AlphaFoldDB" id="A0A3B0S1Q2"/>
<accession>A0A3B0S1Q2</accession>
<keyword evidence="1" id="KW-0472">Membrane</keyword>
<sequence length="147" mass="17273">MKENMMTYLFPFLGDKYIQVMIATAAIISGVLGYIFGSNWEKITDTPQFWSENPNLQLTVDILAISFIVTMAAFSWRYFKHYFDEFEARKSQLMGFWAISIIIGGTYIYSMLEYRFDLSPQPGWVWTVAINAVIFICWLFANFRYRT</sequence>
<evidence type="ECO:0000313" key="2">
    <source>
        <dbReference type="EMBL" id="VAV90463.1"/>
    </source>
</evidence>
<feature type="transmembrane region" description="Helical" evidence="1">
    <location>
        <begin position="20"/>
        <end position="36"/>
    </location>
</feature>
<protein>
    <submittedName>
        <fullName evidence="2">Uncharacterized protein</fullName>
    </submittedName>
</protein>
<organism evidence="2">
    <name type="scientific">hydrothermal vent metagenome</name>
    <dbReference type="NCBI Taxonomy" id="652676"/>
    <lineage>
        <taxon>unclassified sequences</taxon>
        <taxon>metagenomes</taxon>
        <taxon>ecological metagenomes</taxon>
    </lineage>
</organism>
<feature type="transmembrane region" description="Helical" evidence="1">
    <location>
        <begin position="124"/>
        <end position="143"/>
    </location>
</feature>
<keyword evidence="1" id="KW-1133">Transmembrane helix</keyword>
<evidence type="ECO:0000256" key="1">
    <source>
        <dbReference type="SAM" id="Phobius"/>
    </source>
</evidence>
<reference evidence="2" key="1">
    <citation type="submission" date="2018-06" db="EMBL/GenBank/DDBJ databases">
        <authorList>
            <person name="Zhirakovskaya E."/>
        </authorList>
    </citation>
    <scope>NUCLEOTIDE SEQUENCE</scope>
</reference>
<feature type="transmembrane region" description="Helical" evidence="1">
    <location>
        <begin position="91"/>
        <end position="112"/>
    </location>
</feature>
<keyword evidence="1" id="KW-0812">Transmembrane</keyword>
<proteinExistence type="predicted"/>
<name>A0A3B0S1Q2_9ZZZZ</name>
<feature type="transmembrane region" description="Helical" evidence="1">
    <location>
        <begin position="56"/>
        <end position="79"/>
    </location>
</feature>
<gene>
    <name evidence="2" type="ORF">MNBD_ALPHA01-1257</name>
</gene>
<dbReference type="EMBL" id="UOEJ01000010">
    <property type="protein sequence ID" value="VAV90463.1"/>
    <property type="molecule type" value="Genomic_DNA"/>
</dbReference>